<dbReference type="RefSeq" id="WP_183869073.1">
    <property type="nucleotide sequence ID" value="NZ_JACHCF010000010.1"/>
</dbReference>
<proteinExistence type="predicted"/>
<protein>
    <submittedName>
        <fullName evidence="1">LmbE family N-acetylglucosaminyl deacetylase</fullName>
    </submittedName>
</protein>
<sequence>MDTDHQTVAIIVAHPDDETLWTGGTLIDHPDWRVFIACLCRKNDEERAGKFSKVLNYYKAKGAMSDLDDGPAQQPLAEKLVQRKILGLVPHKWFDLIITHSPDGEYTRHRRHEEIGKAVIKLWHSGKIRASALWTFAYEDGNRTYFPKAITNGTSNYELSWQSWQKKYNIITEIYGFATDSWEAMATPKREAFWQFKEPEKAMAQLYLQKKDIK</sequence>
<dbReference type="EMBL" id="JACHCF010000010">
    <property type="protein sequence ID" value="MBB5622928.1"/>
    <property type="molecule type" value="Genomic_DNA"/>
</dbReference>
<dbReference type="InterPro" id="IPR024078">
    <property type="entry name" value="LmbE-like_dom_sf"/>
</dbReference>
<dbReference type="SUPFAM" id="SSF102588">
    <property type="entry name" value="LmbE-like"/>
    <property type="match status" value="1"/>
</dbReference>
<evidence type="ECO:0000313" key="2">
    <source>
        <dbReference type="Proteomes" id="UP000537718"/>
    </source>
</evidence>
<name>A0A7W9DL73_9SPHI</name>
<comment type="caution">
    <text evidence="1">The sequence shown here is derived from an EMBL/GenBank/DDBJ whole genome shotgun (WGS) entry which is preliminary data.</text>
</comment>
<dbReference type="Proteomes" id="UP000537718">
    <property type="component" value="Unassembled WGS sequence"/>
</dbReference>
<evidence type="ECO:0000313" key="1">
    <source>
        <dbReference type="EMBL" id="MBB5622928.1"/>
    </source>
</evidence>
<dbReference type="AlphaFoldDB" id="A0A7W9DL73"/>
<reference evidence="1 2" key="1">
    <citation type="submission" date="2020-08" db="EMBL/GenBank/DDBJ databases">
        <title>Genomic Encyclopedia of Type Strains, Phase IV (KMG-V): Genome sequencing to study the core and pangenomes of soil and plant-associated prokaryotes.</title>
        <authorList>
            <person name="Whitman W."/>
        </authorList>
    </citation>
    <scope>NUCLEOTIDE SEQUENCE [LARGE SCALE GENOMIC DNA]</scope>
    <source>
        <strain evidence="1 2">MP7CTX6</strain>
    </source>
</reference>
<dbReference type="Gene3D" id="3.40.50.10320">
    <property type="entry name" value="LmbE-like"/>
    <property type="match status" value="1"/>
</dbReference>
<gene>
    <name evidence="1" type="ORF">HDE69_004010</name>
</gene>
<accession>A0A7W9DL73</accession>
<organism evidence="1 2">
    <name type="scientific">Pedobacter cryoconitis</name>
    <dbReference type="NCBI Taxonomy" id="188932"/>
    <lineage>
        <taxon>Bacteria</taxon>
        <taxon>Pseudomonadati</taxon>
        <taxon>Bacteroidota</taxon>
        <taxon>Sphingobacteriia</taxon>
        <taxon>Sphingobacteriales</taxon>
        <taxon>Sphingobacteriaceae</taxon>
        <taxon>Pedobacter</taxon>
    </lineage>
</organism>